<feature type="compositionally biased region" description="Low complexity" evidence="1">
    <location>
        <begin position="211"/>
        <end position="221"/>
    </location>
</feature>
<evidence type="ECO:0000256" key="2">
    <source>
        <dbReference type="SAM" id="SignalP"/>
    </source>
</evidence>
<keyword evidence="4" id="KW-1185">Reference proteome</keyword>
<protein>
    <submittedName>
        <fullName evidence="3">Uncharacterized protein</fullName>
    </submittedName>
</protein>
<reference evidence="3" key="1">
    <citation type="submission" date="2023-06" db="EMBL/GenBank/DDBJ databases">
        <title>Genomic analysis of the entomopathogenic nematode Steinernema hermaphroditum.</title>
        <authorList>
            <person name="Schwarz E.M."/>
            <person name="Heppert J.K."/>
            <person name="Baniya A."/>
            <person name="Schwartz H.T."/>
            <person name="Tan C.-H."/>
            <person name="Antoshechkin I."/>
            <person name="Sternberg P.W."/>
            <person name="Goodrich-Blair H."/>
            <person name="Dillman A.R."/>
        </authorList>
    </citation>
    <scope>NUCLEOTIDE SEQUENCE</scope>
    <source>
        <strain evidence="3">PS9179</strain>
        <tissue evidence="3">Whole animal</tissue>
    </source>
</reference>
<feature type="region of interest" description="Disordered" evidence="1">
    <location>
        <begin position="572"/>
        <end position="611"/>
    </location>
</feature>
<evidence type="ECO:0000313" key="4">
    <source>
        <dbReference type="Proteomes" id="UP001175271"/>
    </source>
</evidence>
<feature type="compositionally biased region" description="Basic and acidic residues" evidence="1">
    <location>
        <begin position="491"/>
        <end position="500"/>
    </location>
</feature>
<feature type="compositionally biased region" description="Basic and acidic residues" evidence="1">
    <location>
        <begin position="396"/>
        <end position="410"/>
    </location>
</feature>
<feature type="compositionally biased region" description="Basic residues" evidence="1">
    <location>
        <begin position="175"/>
        <end position="184"/>
    </location>
</feature>
<dbReference type="EMBL" id="JAUCMV010000004">
    <property type="protein sequence ID" value="KAK0407209.1"/>
    <property type="molecule type" value="Genomic_DNA"/>
</dbReference>
<accession>A0AA39LS28</accession>
<evidence type="ECO:0000313" key="3">
    <source>
        <dbReference type="EMBL" id="KAK0407209.1"/>
    </source>
</evidence>
<feature type="region of interest" description="Disordered" evidence="1">
    <location>
        <begin position="316"/>
        <end position="500"/>
    </location>
</feature>
<feature type="region of interest" description="Disordered" evidence="1">
    <location>
        <begin position="69"/>
        <end position="255"/>
    </location>
</feature>
<gene>
    <name evidence="3" type="ORF">QR680_019077</name>
</gene>
<feature type="compositionally biased region" description="Polar residues" evidence="1">
    <location>
        <begin position="461"/>
        <end position="471"/>
    </location>
</feature>
<feature type="compositionally biased region" description="Basic and acidic residues" evidence="1">
    <location>
        <begin position="198"/>
        <end position="210"/>
    </location>
</feature>
<evidence type="ECO:0000256" key="1">
    <source>
        <dbReference type="SAM" id="MobiDB-lite"/>
    </source>
</evidence>
<feature type="compositionally biased region" description="Basic residues" evidence="1">
    <location>
        <begin position="140"/>
        <end position="156"/>
    </location>
</feature>
<feature type="signal peptide" evidence="2">
    <location>
        <begin position="1"/>
        <end position="20"/>
    </location>
</feature>
<proteinExistence type="predicted"/>
<sequence>MLPEAVVCLTVVFSGALLQASIIVCRKSRNALTPKKNTNDASVRKVSNVRENANMPQKAQVDGKRVAEASVQKKPPTSHRKPVVCHEKPMASHRKPVVCHEKPMASHRKAATTHKKPVATHQKSESICSTLSNQETYRGGSRKSKREASTKQRKPKPKELKSPEKRSSKRDSSSKKKKKKSPKTLKRDEESLPNSEDSTERSSVESERMTRGSVLPSSSKSRSVHRSLRNILPPPRPKKVEQKQAEVKKEAPKQVQAQNVVEVKEKPMEKKVISVKEKKIPAEKKEPELNVDVTQKEEAIVTDALKPKVIPMNAKETKIAKGQMRNKHDYPTMADVKSDWDSLYHPPSEKKVTDNEDEVQFQLKSVPKADDNTERKKVEQKPADQAPKQDAPQNPSDKKENPVEKKDLKPNVDPAEDERPKLAELKPHVAPMNAKEAKIAKGQTRNKCDYPTMDDVKSDWNSDYQSQSDMNRANDGNADDKKAEQNPISMKEPEMDQAKKERMKLENILADLKPKVIPLSSKEEKIAKGQMRNKFAYPTMDDVKSDWDSEYRAQSEKKVFDDGDGKEVELQLKSVPQTDENEEAKSAMVQVEPGETKSVLAQPTQNSEKKD</sequence>
<dbReference type="AlphaFoldDB" id="A0AA39LS28"/>
<feature type="compositionally biased region" description="Basic and acidic residues" evidence="1">
    <location>
        <begin position="417"/>
        <end position="427"/>
    </location>
</feature>
<name>A0AA39LS28_9BILA</name>
<organism evidence="3 4">
    <name type="scientific">Steinernema hermaphroditum</name>
    <dbReference type="NCBI Taxonomy" id="289476"/>
    <lineage>
        <taxon>Eukaryota</taxon>
        <taxon>Metazoa</taxon>
        <taxon>Ecdysozoa</taxon>
        <taxon>Nematoda</taxon>
        <taxon>Chromadorea</taxon>
        <taxon>Rhabditida</taxon>
        <taxon>Tylenchina</taxon>
        <taxon>Panagrolaimomorpha</taxon>
        <taxon>Strongyloidoidea</taxon>
        <taxon>Steinernematidae</taxon>
        <taxon>Steinernema</taxon>
    </lineage>
</organism>
<dbReference type="Proteomes" id="UP001175271">
    <property type="component" value="Unassembled WGS sequence"/>
</dbReference>
<feature type="compositionally biased region" description="Polar residues" evidence="1">
    <location>
        <begin position="125"/>
        <end position="136"/>
    </location>
</feature>
<comment type="caution">
    <text evidence="3">The sequence shown here is derived from an EMBL/GenBank/DDBJ whole genome shotgun (WGS) entry which is preliminary data.</text>
</comment>
<feature type="compositionally biased region" description="Basic and acidic residues" evidence="1">
    <location>
        <begin position="367"/>
        <end position="382"/>
    </location>
</feature>
<feature type="compositionally biased region" description="Polar residues" evidence="1">
    <location>
        <begin position="599"/>
        <end position="611"/>
    </location>
</feature>
<feature type="chain" id="PRO_5041363578" evidence="2">
    <location>
        <begin position="21"/>
        <end position="611"/>
    </location>
</feature>
<keyword evidence="2" id="KW-0732">Signal</keyword>
<feature type="compositionally biased region" description="Basic residues" evidence="1">
    <location>
        <begin position="105"/>
        <end position="118"/>
    </location>
</feature>
<feature type="compositionally biased region" description="Basic and acidic residues" evidence="1">
    <location>
        <begin position="157"/>
        <end position="174"/>
    </location>
</feature>
<feature type="compositionally biased region" description="Basic and acidic residues" evidence="1">
    <location>
        <begin position="326"/>
        <end position="354"/>
    </location>
</feature>
<feature type="compositionally biased region" description="Basic and acidic residues" evidence="1">
    <location>
        <begin position="238"/>
        <end position="252"/>
    </location>
</feature>